<evidence type="ECO:0000259" key="3">
    <source>
        <dbReference type="Pfam" id="PF05004"/>
    </source>
</evidence>
<comment type="similarity">
    <text evidence="1">Belongs to the IFRD family.</text>
</comment>
<dbReference type="PANTHER" id="PTHR12354">
    <property type="entry name" value="INTERFERON-RELATED DEVELOPMENTAL REGULATOR"/>
    <property type="match status" value="1"/>
</dbReference>
<dbReference type="EMBL" id="JAKOGI010003762">
    <property type="protein sequence ID" value="KAJ8420180.1"/>
    <property type="molecule type" value="Genomic_DNA"/>
</dbReference>
<gene>
    <name evidence="4" type="ORF">Cgig2_030128</name>
</gene>
<feature type="domain" description="Interferon-related developmental regulator N-terminal" evidence="3">
    <location>
        <begin position="46"/>
        <end position="292"/>
    </location>
</feature>
<dbReference type="InterPro" id="IPR039777">
    <property type="entry name" value="IFRD"/>
</dbReference>
<name>A0A9Q1GJF1_9CARY</name>
<dbReference type="InterPro" id="IPR016024">
    <property type="entry name" value="ARM-type_fold"/>
</dbReference>
<sequence length="574" mass="65514">MAMRTGQQRKKREKPKQEKQPQTQTQSNHIMPCSQRNSGRIQSDSNLTHHLSLLPHPKRLVRIDSHSSLSSSLSSFPSYGFVTGNYVTLLFHCLHSINNGIQKRPKVSKIEICLSLKLVSLLVINLDAGGDDAHQVFDESLPVLSRALLHFESSGSDSDIVMGILDCLGFVGFFGSTHPEETQSVMRIVWDSLAKNGSEWSELVRKKAISAWSFLLSSMLGAHVSSKYWKSVTSYFLSLMGDEGVALAVDDALGLISEMGFLNKFQEQIEEGCSRDKIENNITDKLRWLAIEDRGKSLELLADEDGDEDKDRQTPRTIKIAQQVKDGLILSKVSEIIQSKFIRGLLGPQGFSNYLQDNSNLQNMFKFIHRSRKNDQSDKDELLMPEREEVTVRFYCPPNQRQEHRFDDILPFMSGREKQVQKRMMQSPSSVRSKARSQLLKKQREIRTRAGSGVLCNDEWRIEFPEAGVGHLLKYHVDHCPLLIDPNGFASIPEVQRPFRFQAACLTQETFNDCLQGSWKQDVPLYPMLFHLAEDLNDWDKNVFGNLLRRKKELWARIEGTQMTTPHAQQQIFY</sequence>
<keyword evidence="5" id="KW-1185">Reference proteome</keyword>
<accession>A0A9Q1GJF1</accession>
<dbReference type="SUPFAM" id="SSF48371">
    <property type="entry name" value="ARM repeat"/>
    <property type="match status" value="1"/>
</dbReference>
<evidence type="ECO:0000313" key="4">
    <source>
        <dbReference type="EMBL" id="KAJ8420180.1"/>
    </source>
</evidence>
<evidence type="ECO:0000256" key="2">
    <source>
        <dbReference type="SAM" id="MobiDB-lite"/>
    </source>
</evidence>
<dbReference type="OrthoDB" id="686784at2759"/>
<reference evidence="4" key="1">
    <citation type="submission" date="2022-04" db="EMBL/GenBank/DDBJ databases">
        <title>Carnegiea gigantea Genome sequencing and assembly v2.</title>
        <authorList>
            <person name="Copetti D."/>
            <person name="Sanderson M.J."/>
            <person name="Burquez A."/>
            <person name="Wojciechowski M.F."/>
        </authorList>
    </citation>
    <scope>NUCLEOTIDE SEQUENCE</scope>
    <source>
        <strain evidence="4">SGP5-SGP5p</strain>
        <tissue evidence="4">Aerial part</tissue>
    </source>
</reference>
<dbReference type="AlphaFoldDB" id="A0A9Q1GJF1"/>
<protein>
    <recommendedName>
        <fullName evidence="3">Interferon-related developmental regulator N-terminal domain-containing protein</fullName>
    </recommendedName>
</protein>
<organism evidence="4 5">
    <name type="scientific">Carnegiea gigantea</name>
    <dbReference type="NCBI Taxonomy" id="171969"/>
    <lineage>
        <taxon>Eukaryota</taxon>
        <taxon>Viridiplantae</taxon>
        <taxon>Streptophyta</taxon>
        <taxon>Embryophyta</taxon>
        <taxon>Tracheophyta</taxon>
        <taxon>Spermatophyta</taxon>
        <taxon>Magnoliopsida</taxon>
        <taxon>eudicotyledons</taxon>
        <taxon>Gunneridae</taxon>
        <taxon>Pentapetalae</taxon>
        <taxon>Caryophyllales</taxon>
        <taxon>Cactineae</taxon>
        <taxon>Cactaceae</taxon>
        <taxon>Cactoideae</taxon>
        <taxon>Echinocereeae</taxon>
        <taxon>Carnegiea</taxon>
    </lineage>
</organism>
<comment type="caution">
    <text evidence="4">The sequence shown here is derived from an EMBL/GenBank/DDBJ whole genome shotgun (WGS) entry which is preliminary data.</text>
</comment>
<evidence type="ECO:0000313" key="5">
    <source>
        <dbReference type="Proteomes" id="UP001153076"/>
    </source>
</evidence>
<dbReference type="Pfam" id="PF05004">
    <property type="entry name" value="IFRD"/>
    <property type="match status" value="1"/>
</dbReference>
<evidence type="ECO:0000256" key="1">
    <source>
        <dbReference type="ARBA" id="ARBA00008828"/>
    </source>
</evidence>
<dbReference type="PANTHER" id="PTHR12354:SF1">
    <property type="entry name" value="INTERFERON-RELATED DEVELOPMENTAL REGULATOR 1"/>
    <property type="match status" value="1"/>
</dbReference>
<dbReference type="InterPro" id="IPR007701">
    <property type="entry name" value="Interferon-rel_develop_reg_N"/>
</dbReference>
<dbReference type="Proteomes" id="UP001153076">
    <property type="component" value="Unassembled WGS sequence"/>
</dbReference>
<feature type="region of interest" description="Disordered" evidence="2">
    <location>
        <begin position="1"/>
        <end position="42"/>
    </location>
</feature>
<proteinExistence type="inferred from homology"/>